<dbReference type="Pfam" id="PF00797">
    <property type="entry name" value="Acetyltransf_2"/>
    <property type="match status" value="1"/>
</dbReference>
<dbReference type="InterPro" id="IPR001447">
    <property type="entry name" value="Arylamine_N-AcTrfase"/>
</dbReference>
<dbReference type="InterPro" id="IPR038765">
    <property type="entry name" value="Papain-like_cys_pep_sf"/>
</dbReference>
<dbReference type="EMBL" id="JBHSFP010000023">
    <property type="protein sequence ID" value="MFC4534515.1"/>
    <property type="molecule type" value="Genomic_DNA"/>
</dbReference>
<comment type="caution">
    <text evidence="3">The sequence shown here is derived from an EMBL/GenBank/DDBJ whole genome shotgun (WGS) entry which is preliminary data.</text>
</comment>
<accession>A0ABV9CMP1</accession>
<dbReference type="Proteomes" id="UP001596004">
    <property type="component" value="Unassembled WGS sequence"/>
</dbReference>
<comment type="similarity">
    <text evidence="1">Belongs to the arylamine N-acetyltransferase family.</text>
</comment>
<feature type="compositionally biased region" description="Low complexity" evidence="2">
    <location>
        <begin position="285"/>
        <end position="300"/>
    </location>
</feature>
<keyword evidence="4" id="KW-1185">Reference proteome</keyword>
<evidence type="ECO:0000313" key="3">
    <source>
        <dbReference type="EMBL" id="MFC4534515.1"/>
    </source>
</evidence>
<dbReference type="PANTHER" id="PTHR11786:SF0">
    <property type="entry name" value="ARYLAMINE N-ACETYLTRANSFERASE 4-RELATED"/>
    <property type="match status" value="1"/>
</dbReference>
<sequence>MTRSLDVSAYLRRIGLDGLGGPPSVESLVRLHRAHVERVPYEYFHIWLEHPTSVEPLESAGRILSGRGGYCFHLNGAFSLLLAKLGYQVSRHVGGVQGSADGPAGATGNHLALTVSGLPAERCPDGVWFVDVGLGDALHDPLPLVEGVHRQGPFEYRLRPSEAEPGGWRFDHDPRGSFFGMDFRAEAAEMSAFAVEHHELSTSPQSSFRKVMSVQRRDVAGIDCLRGLSLIRIGSEEGTSALSGRRDYFEALADVFGLTLEEVSAERKDELWRRLSDANEKWLTSTVSTASSASSASSASREPEHAGG</sequence>
<feature type="region of interest" description="Disordered" evidence="2">
    <location>
        <begin position="285"/>
        <end position="308"/>
    </location>
</feature>
<evidence type="ECO:0000256" key="1">
    <source>
        <dbReference type="ARBA" id="ARBA00006547"/>
    </source>
</evidence>
<evidence type="ECO:0000313" key="4">
    <source>
        <dbReference type="Proteomes" id="UP001596004"/>
    </source>
</evidence>
<dbReference type="SUPFAM" id="SSF54001">
    <property type="entry name" value="Cysteine proteinases"/>
    <property type="match status" value="1"/>
</dbReference>
<name>A0ABV9CMP1_9ACTN</name>
<gene>
    <name evidence="3" type="ORF">ACFO60_27475</name>
</gene>
<evidence type="ECO:0000256" key="2">
    <source>
        <dbReference type="SAM" id="MobiDB-lite"/>
    </source>
</evidence>
<reference evidence="4" key="1">
    <citation type="journal article" date="2019" name="Int. J. Syst. Evol. Microbiol.">
        <title>The Global Catalogue of Microorganisms (GCM) 10K type strain sequencing project: providing services to taxonomists for standard genome sequencing and annotation.</title>
        <authorList>
            <consortium name="The Broad Institute Genomics Platform"/>
            <consortium name="The Broad Institute Genome Sequencing Center for Infectious Disease"/>
            <person name="Wu L."/>
            <person name="Ma J."/>
        </authorList>
    </citation>
    <scope>NUCLEOTIDE SEQUENCE [LARGE SCALE GENOMIC DNA]</scope>
    <source>
        <strain evidence="4">CGMCC 4.7132</strain>
    </source>
</reference>
<proteinExistence type="inferred from homology"/>
<dbReference type="PANTHER" id="PTHR11786">
    <property type="entry name" value="N-HYDROXYARYLAMINE O-ACETYLTRANSFERASE"/>
    <property type="match status" value="1"/>
</dbReference>
<dbReference type="Gene3D" id="2.40.128.150">
    <property type="entry name" value="Cysteine proteinases"/>
    <property type="match status" value="1"/>
</dbReference>
<organism evidence="3 4">
    <name type="scientific">Sphaerisporangium dianthi</name>
    <dbReference type="NCBI Taxonomy" id="1436120"/>
    <lineage>
        <taxon>Bacteria</taxon>
        <taxon>Bacillati</taxon>
        <taxon>Actinomycetota</taxon>
        <taxon>Actinomycetes</taxon>
        <taxon>Streptosporangiales</taxon>
        <taxon>Streptosporangiaceae</taxon>
        <taxon>Sphaerisporangium</taxon>
    </lineage>
</organism>
<dbReference type="Gene3D" id="3.30.2140.10">
    <property type="entry name" value="Arylamine N-acetyltransferase"/>
    <property type="match status" value="1"/>
</dbReference>
<protein>
    <submittedName>
        <fullName evidence="3">Arylamine N-acetyltransferase</fullName>
    </submittedName>
</protein>
<dbReference type="RefSeq" id="WP_380845306.1">
    <property type="nucleotide sequence ID" value="NZ_JBHSFP010000023.1"/>
</dbReference>